<reference evidence="1 2" key="1">
    <citation type="submission" date="2020-04" db="EMBL/GenBank/DDBJ databases">
        <title>Advantages and limits of metagenomic assembly and binning of a giant virus.</title>
        <authorList>
            <person name="Schulz F."/>
            <person name="Andreani J."/>
            <person name="Francis R."/>
            <person name="Boudjemaa H."/>
            <person name="Bou Khalil J.Y."/>
            <person name="Lee J."/>
            <person name="La Scola B."/>
            <person name="Woyke T."/>
        </authorList>
    </citation>
    <scope>NUCLEOTIDE SEQUENCE [LARGE SCALE GENOMIC DNA]</scope>
    <source>
        <strain evidence="1 2">FV1/VV64</strain>
    </source>
</reference>
<dbReference type="InterPro" id="IPR029044">
    <property type="entry name" value="Nucleotide-diphossugar_trans"/>
</dbReference>
<protein>
    <submittedName>
        <fullName evidence="1">Glycosyltransferase family 2</fullName>
    </submittedName>
</protein>
<dbReference type="InterPro" id="IPR050587">
    <property type="entry name" value="GNT1/Glycosyltrans_8"/>
</dbReference>
<name>A0A7D3V5V9_9VIRU</name>
<evidence type="ECO:0000313" key="2">
    <source>
        <dbReference type="Proteomes" id="UP001162001"/>
    </source>
</evidence>
<dbReference type="PANTHER" id="PTHR11183">
    <property type="entry name" value="GLYCOGENIN SUBFAMILY MEMBER"/>
    <property type="match status" value="1"/>
</dbReference>
<proteinExistence type="predicted"/>
<dbReference type="EMBL" id="MT418680">
    <property type="protein sequence ID" value="QKF94555.1"/>
    <property type="molecule type" value="Genomic_DNA"/>
</dbReference>
<organism evidence="1 2">
    <name type="scientific">Fadolivirus FV1/VV64</name>
    <dbReference type="NCBI Taxonomy" id="3070911"/>
    <lineage>
        <taxon>Viruses</taxon>
        <taxon>Varidnaviria</taxon>
        <taxon>Bamfordvirae</taxon>
        <taxon>Nucleocytoviricota</taxon>
        <taxon>Megaviricetes</taxon>
        <taxon>Imitervirales</taxon>
        <taxon>Mimiviridae</taxon>
        <taxon>Klosneuvirinae</taxon>
        <taxon>Fadolivirus</taxon>
        <taxon>Fadolivirus algeromassiliense</taxon>
    </lineage>
</organism>
<dbReference type="Gene3D" id="3.90.550.10">
    <property type="entry name" value="Spore Coat Polysaccharide Biosynthesis Protein SpsA, Chain A"/>
    <property type="match status" value="1"/>
</dbReference>
<dbReference type="SUPFAM" id="SSF53448">
    <property type="entry name" value="Nucleotide-diphospho-sugar transferases"/>
    <property type="match status" value="1"/>
</dbReference>
<accession>A0A7D3V5V9</accession>
<keyword evidence="2" id="KW-1185">Reference proteome</keyword>
<dbReference type="Proteomes" id="UP001162001">
    <property type="component" value="Segment"/>
</dbReference>
<gene>
    <name evidence="1" type="ORF">Fadolivirus_1_1097</name>
</gene>
<sequence>MSTDTSLNLYNILFSPDFQYSPYGYSPYQQKLEMYYSEKLDTLVNKKYDDDTKTKNTEIASFTSSNINSDTYNFKVGDRNLNNILEQYYTQYYDFIMKNKNNMKIPNDFYDNLKNYNRHELMKPYNVYDEPDKLKLFFSIDYRSKIFSNKLPMLEKTEFAIDELKNINKSDHAYVTLFFPGYNDKMEISYGYLMGTLLVAYMLRNCPQNYSLIKNDINGTKANIVCMITPDIPKHIIEILKLYYDDVVTVPYIGWKGCLVPDNIKKDESKFIEIQDVSKGNINPIHAYSKVFTKLNIFNKKLLPYKKVILLDTDLFPLGYFDSLFSIDTPAGCIEHRRLQIDELGVQSWGYDRSQFVNHGHQIPKYLTDIENIFSSDINASLLIVTPDDNEFRSMINELQTPLDRWFGEDLNHKGFWLGNNYYDFYFLPEQNYLTKRFSGKWKSVDLGFSTWLIDIENCFGFTFAGFVVKPWEVQSAFHKYSVNPYSQFSSINNKISQKSYGYQIMNQYIFRMLCDVKCNREIYKLCKNHTNISFIFKQFDPWEPEFILRNSNYIKNIKDLDEDDLRYLSYDQKKLVYLFNDTINKSHLKKILYFDDILDNIGKHIYNLHFMALSYHLTNILTDLTDEYKIRLYPFGNTFTNVVKYSSFDIADDDNDYIMIVNRDNYRKLLLKLFKKLLYQNLQIFVCRHSNNEYIQIFRDDIKPLYYFRNNKNGMTYKEFKHNFDFNDFKYFNISYYSTIIDKILHDYNVTTTHDMYNFYRKNNCIKVPWIDVFLLFEENDHLLFEAQIRDDKLVTFDKETFENKSWFNIIHKKVKLDIIDKSIRIQKTDEYMNEYYGNKNRLNKYIIKSKHKSNTPKTILYQLDTRNEINNEIITNLFNYINGYICTIYRNINISRYLGC</sequence>
<evidence type="ECO:0000313" key="1">
    <source>
        <dbReference type="EMBL" id="QKF94555.1"/>
    </source>
</evidence>